<dbReference type="Pfam" id="PF08881">
    <property type="entry name" value="CVNH"/>
    <property type="match status" value="2"/>
</dbReference>
<dbReference type="Gene3D" id="2.30.60.10">
    <property type="entry name" value="Cyanovirin-N"/>
    <property type="match status" value="2"/>
</dbReference>
<dbReference type="PANTHER" id="PTHR42076:SF1">
    <property type="entry name" value="CYANOVIRIN-N DOMAIN-CONTAINING PROTEIN"/>
    <property type="match status" value="1"/>
</dbReference>
<dbReference type="OrthoDB" id="2441380at2759"/>
<name>A0A5N5Q7W0_9AGAM</name>
<proteinExistence type="predicted"/>
<keyword evidence="3" id="KW-1185">Reference proteome</keyword>
<evidence type="ECO:0000313" key="2">
    <source>
        <dbReference type="EMBL" id="KAB5587825.1"/>
    </source>
</evidence>
<dbReference type="SMART" id="SM01111">
    <property type="entry name" value="CVNH"/>
    <property type="match status" value="2"/>
</dbReference>
<gene>
    <name evidence="2" type="ORF">CTheo_8733</name>
</gene>
<dbReference type="PANTHER" id="PTHR42076">
    <property type="entry name" value="CYANOVIRIN-N HOMOLOG"/>
    <property type="match status" value="1"/>
</dbReference>
<evidence type="ECO:0000313" key="3">
    <source>
        <dbReference type="Proteomes" id="UP000383932"/>
    </source>
</evidence>
<feature type="domain" description="Cyanovirin-N" evidence="1">
    <location>
        <begin position="2"/>
        <end position="101"/>
    </location>
</feature>
<accession>A0A5N5Q7W0</accession>
<dbReference type="Proteomes" id="UP000383932">
    <property type="component" value="Unassembled WGS sequence"/>
</dbReference>
<dbReference type="SUPFAM" id="SSF51322">
    <property type="entry name" value="Cyanovirin-N"/>
    <property type="match status" value="2"/>
</dbReference>
<reference evidence="2 3" key="1">
    <citation type="journal article" date="2019" name="Fungal Biol. Biotechnol.">
        <title>Draft genome sequence of fastidious pathogen Ceratobasidium theobromae, which causes vascular-streak dieback in Theobroma cacao.</title>
        <authorList>
            <person name="Ali S.S."/>
            <person name="Asman A."/>
            <person name="Shao J."/>
            <person name="Firmansyah A.P."/>
            <person name="Susilo A.W."/>
            <person name="Rosmana A."/>
            <person name="McMahon P."/>
            <person name="Junaid M."/>
            <person name="Guest D."/>
            <person name="Kheng T.Y."/>
            <person name="Meinhardt L.W."/>
            <person name="Bailey B.A."/>
        </authorList>
    </citation>
    <scope>NUCLEOTIDE SEQUENCE [LARGE SCALE GENOMIC DNA]</scope>
    <source>
        <strain evidence="2 3">CT2</strain>
    </source>
</reference>
<evidence type="ECO:0000259" key="1">
    <source>
        <dbReference type="SMART" id="SM01111"/>
    </source>
</evidence>
<comment type="caution">
    <text evidence="2">The sequence shown here is derived from an EMBL/GenBank/DDBJ whole genome shotgun (WGS) entry which is preliminary data.</text>
</comment>
<sequence length="377" mass="42091">MSFSRTSRHLSLEGGHTLKAECQKADGSWGSWSTLDLNNHIGNIDGHFEWGKQDFSKSTRSIGLHGAILTGDPQRKDGSYPGERSINLDERIANMDGHLRFQLGAYVYIDVISFAADNSKRADSFNKYSVRTPAMRSRLLNRTPSCPIPRNRARIFNPSIICRFFIYFALIESRRSLVLPAGISVPILSQAEVGFLVTCNCCPRIGFPAIRPIPSVRGYTSSYAEPTDFLLLGPSRTRDDVFNTFPLVCGEVQKAAQRAYLFTRHPPPTSPYYNMSFQESSQNIRIDDGHVLVAECCDEGGNWHWSSIDLNQFIGNEDGYFMWDGVNFSHSGSNISLEGSKLCASLQCADGSWNEEYQGIELGDRIANINGQLVYQS</sequence>
<dbReference type="EMBL" id="SSOP01000750">
    <property type="protein sequence ID" value="KAB5587825.1"/>
    <property type="molecule type" value="Genomic_DNA"/>
</dbReference>
<dbReference type="InterPro" id="IPR011058">
    <property type="entry name" value="Cyanovirin-N"/>
</dbReference>
<dbReference type="InterPro" id="IPR036673">
    <property type="entry name" value="Cyanovirin-N_sf"/>
</dbReference>
<dbReference type="AlphaFoldDB" id="A0A5N5Q7W0"/>
<protein>
    <recommendedName>
        <fullName evidence="1">Cyanovirin-N domain-containing protein</fullName>
    </recommendedName>
</protein>
<feature type="domain" description="Cyanovirin-N" evidence="1">
    <location>
        <begin position="276"/>
        <end position="375"/>
    </location>
</feature>
<organism evidence="2 3">
    <name type="scientific">Ceratobasidium theobromae</name>
    <dbReference type="NCBI Taxonomy" id="1582974"/>
    <lineage>
        <taxon>Eukaryota</taxon>
        <taxon>Fungi</taxon>
        <taxon>Dikarya</taxon>
        <taxon>Basidiomycota</taxon>
        <taxon>Agaricomycotina</taxon>
        <taxon>Agaricomycetes</taxon>
        <taxon>Cantharellales</taxon>
        <taxon>Ceratobasidiaceae</taxon>
        <taxon>Ceratobasidium</taxon>
    </lineage>
</organism>